<dbReference type="Proteomes" id="UP000542405">
    <property type="component" value="Unassembled WGS sequence"/>
</dbReference>
<dbReference type="InterPro" id="IPR002197">
    <property type="entry name" value="HTH_Fis"/>
</dbReference>
<dbReference type="RefSeq" id="WP_211485908.1">
    <property type="nucleotide sequence ID" value="NZ_JABBZE010000731.1"/>
</dbReference>
<dbReference type="Gene3D" id="1.10.10.60">
    <property type="entry name" value="Homeodomain-like"/>
    <property type="match status" value="1"/>
</dbReference>
<feature type="domain" description="DNA binding HTH" evidence="2">
    <location>
        <begin position="44"/>
        <end position="79"/>
    </location>
</feature>
<sequence length="89" mass="8875">GRGGGGGGAAGGGVAEGPELPPGASVPARRVGGAPDPATRRTHAEQRAIQQAIAESGGHLGSAAKRLGISRTTLWKKLRATRDDDRSPS</sequence>
<dbReference type="SUPFAM" id="SSF46689">
    <property type="entry name" value="Homeodomain-like"/>
    <property type="match status" value="1"/>
</dbReference>
<organism evidence="3 4">
    <name type="scientific">Achromobacter ruhlandii</name>
    <dbReference type="NCBI Taxonomy" id="72557"/>
    <lineage>
        <taxon>Bacteria</taxon>
        <taxon>Pseudomonadati</taxon>
        <taxon>Pseudomonadota</taxon>
        <taxon>Betaproteobacteria</taxon>
        <taxon>Burkholderiales</taxon>
        <taxon>Alcaligenaceae</taxon>
        <taxon>Achromobacter</taxon>
    </lineage>
</organism>
<dbReference type="AlphaFoldDB" id="A0A848NRS5"/>
<evidence type="ECO:0000256" key="1">
    <source>
        <dbReference type="SAM" id="MobiDB-lite"/>
    </source>
</evidence>
<dbReference type="PRINTS" id="PR01590">
    <property type="entry name" value="HTHFIS"/>
</dbReference>
<reference evidence="3 4" key="1">
    <citation type="submission" date="2020-04" db="EMBL/GenBank/DDBJ databases">
        <title>Achromobacter ruhlandii genome sequencing and assembly.</title>
        <authorList>
            <person name="Martins R.C.R."/>
            <person name="Perdigao-Neto L.V."/>
            <person name="Levin A.S.S."/>
            <person name="Costa S.F."/>
        </authorList>
    </citation>
    <scope>NUCLEOTIDE SEQUENCE [LARGE SCALE GENOMIC DNA]</scope>
    <source>
        <strain evidence="3 4">9035ralo</strain>
    </source>
</reference>
<dbReference type="InterPro" id="IPR009057">
    <property type="entry name" value="Homeodomain-like_sf"/>
</dbReference>
<feature type="region of interest" description="Disordered" evidence="1">
    <location>
        <begin position="1"/>
        <end position="47"/>
    </location>
</feature>
<feature type="non-terminal residue" evidence="3">
    <location>
        <position position="1"/>
    </location>
</feature>
<name>A0A848NRS5_9BURK</name>
<dbReference type="Pfam" id="PF02954">
    <property type="entry name" value="HTH_8"/>
    <property type="match status" value="1"/>
</dbReference>
<evidence type="ECO:0000313" key="3">
    <source>
        <dbReference type="EMBL" id="NMU93590.1"/>
    </source>
</evidence>
<feature type="compositionally biased region" description="Gly residues" evidence="1">
    <location>
        <begin position="1"/>
        <end position="15"/>
    </location>
</feature>
<protein>
    <submittedName>
        <fullName evidence="3">Propionate catabolism operon regulatory protein PrpR</fullName>
    </submittedName>
</protein>
<dbReference type="EMBL" id="JABBZE010000731">
    <property type="protein sequence ID" value="NMU93590.1"/>
    <property type="molecule type" value="Genomic_DNA"/>
</dbReference>
<comment type="caution">
    <text evidence="3">The sequence shown here is derived from an EMBL/GenBank/DDBJ whole genome shotgun (WGS) entry which is preliminary data.</text>
</comment>
<evidence type="ECO:0000313" key="4">
    <source>
        <dbReference type="Proteomes" id="UP000542405"/>
    </source>
</evidence>
<proteinExistence type="predicted"/>
<accession>A0A848NRS5</accession>
<dbReference type="GO" id="GO:0043565">
    <property type="term" value="F:sequence-specific DNA binding"/>
    <property type="evidence" value="ECO:0007669"/>
    <property type="project" value="InterPro"/>
</dbReference>
<evidence type="ECO:0000259" key="2">
    <source>
        <dbReference type="Pfam" id="PF02954"/>
    </source>
</evidence>
<gene>
    <name evidence="3" type="ORF">HGQ98_30020</name>
</gene>